<gene>
    <name evidence="1" type="ORF">X777_09244</name>
</gene>
<dbReference type="AlphaFoldDB" id="A0A026WA74"/>
<dbReference type="Proteomes" id="UP000053097">
    <property type="component" value="Unassembled WGS sequence"/>
</dbReference>
<protein>
    <submittedName>
        <fullName evidence="1">Uncharacterized protein</fullName>
    </submittedName>
</protein>
<reference evidence="1 2" key="1">
    <citation type="journal article" date="2014" name="Curr. Biol.">
        <title>The genome of the clonal raider ant Cerapachys biroi.</title>
        <authorList>
            <person name="Oxley P.R."/>
            <person name="Ji L."/>
            <person name="Fetter-Pruneda I."/>
            <person name="McKenzie S.K."/>
            <person name="Li C."/>
            <person name="Hu H."/>
            <person name="Zhang G."/>
            <person name="Kronauer D.J."/>
        </authorList>
    </citation>
    <scope>NUCLEOTIDE SEQUENCE [LARGE SCALE GENOMIC DNA]</scope>
</reference>
<keyword evidence="2" id="KW-1185">Reference proteome</keyword>
<evidence type="ECO:0000313" key="1">
    <source>
        <dbReference type="EMBL" id="EZA51929.1"/>
    </source>
</evidence>
<evidence type="ECO:0000313" key="2">
    <source>
        <dbReference type="Proteomes" id="UP000053097"/>
    </source>
</evidence>
<organism evidence="1 2">
    <name type="scientific">Ooceraea biroi</name>
    <name type="common">Clonal raider ant</name>
    <name type="synonym">Cerapachys biroi</name>
    <dbReference type="NCBI Taxonomy" id="2015173"/>
    <lineage>
        <taxon>Eukaryota</taxon>
        <taxon>Metazoa</taxon>
        <taxon>Ecdysozoa</taxon>
        <taxon>Arthropoda</taxon>
        <taxon>Hexapoda</taxon>
        <taxon>Insecta</taxon>
        <taxon>Pterygota</taxon>
        <taxon>Neoptera</taxon>
        <taxon>Endopterygota</taxon>
        <taxon>Hymenoptera</taxon>
        <taxon>Apocrita</taxon>
        <taxon>Aculeata</taxon>
        <taxon>Formicoidea</taxon>
        <taxon>Formicidae</taxon>
        <taxon>Dorylinae</taxon>
        <taxon>Ooceraea</taxon>
    </lineage>
</organism>
<dbReference type="OrthoDB" id="6617171at2759"/>
<name>A0A026WA74_OOCBI</name>
<dbReference type="EMBL" id="KK107364">
    <property type="protein sequence ID" value="EZA51929.1"/>
    <property type="molecule type" value="Genomic_DNA"/>
</dbReference>
<accession>A0A026WA74</accession>
<dbReference type="OMA" id="WEWPRNG"/>
<proteinExistence type="predicted"/>
<sequence>MLFSNRPNFSITPKFSYNQVQIPEWAKGGVASLLRFVSFVNSENGPMQIEFGPEDGPRAAAAYQRRYGHRGERLIEQLGNGFDPDIRQVSTPSIFLTPPLPPFRR</sequence>